<accession>A0A9P0ECD9</accession>
<protein>
    <submittedName>
        <fullName evidence="1">Uncharacterized protein</fullName>
    </submittedName>
</protein>
<reference evidence="1" key="1">
    <citation type="submission" date="2022-01" db="EMBL/GenBank/DDBJ databases">
        <authorList>
            <person name="King R."/>
        </authorList>
    </citation>
    <scope>NUCLEOTIDE SEQUENCE</scope>
</reference>
<evidence type="ECO:0000313" key="1">
    <source>
        <dbReference type="EMBL" id="CAH1392532.1"/>
    </source>
</evidence>
<sequence length="42" mass="5069">MAKYRETVLLLLENIEKKFLTEEYQIVKRLRPLKDAFGIMAR</sequence>
<keyword evidence="2" id="KW-1185">Reference proteome</keyword>
<evidence type="ECO:0000313" key="2">
    <source>
        <dbReference type="Proteomes" id="UP001152798"/>
    </source>
</evidence>
<organism evidence="1 2">
    <name type="scientific">Nezara viridula</name>
    <name type="common">Southern green stink bug</name>
    <name type="synonym">Cimex viridulus</name>
    <dbReference type="NCBI Taxonomy" id="85310"/>
    <lineage>
        <taxon>Eukaryota</taxon>
        <taxon>Metazoa</taxon>
        <taxon>Ecdysozoa</taxon>
        <taxon>Arthropoda</taxon>
        <taxon>Hexapoda</taxon>
        <taxon>Insecta</taxon>
        <taxon>Pterygota</taxon>
        <taxon>Neoptera</taxon>
        <taxon>Paraneoptera</taxon>
        <taxon>Hemiptera</taxon>
        <taxon>Heteroptera</taxon>
        <taxon>Panheteroptera</taxon>
        <taxon>Pentatomomorpha</taxon>
        <taxon>Pentatomoidea</taxon>
        <taxon>Pentatomidae</taxon>
        <taxon>Pentatominae</taxon>
        <taxon>Nezara</taxon>
    </lineage>
</organism>
<gene>
    <name evidence="1" type="ORF">NEZAVI_LOCUS3338</name>
</gene>
<dbReference type="AlphaFoldDB" id="A0A9P0ECD9"/>
<proteinExistence type="predicted"/>
<dbReference type="EMBL" id="OV725078">
    <property type="protein sequence ID" value="CAH1392532.1"/>
    <property type="molecule type" value="Genomic_DNA"/>
</dbReference>
<dbReference type="Proteomes" id="UP001152798">
    <property type="component" value="Chromosome 2"/>
</dbReference>
<name>A0A9P0ECD9_NEZVI</name>